<organism evidence="1 2">
    <name type="scientific">Agromyces rhizosphaerae</name>
    <dbReference type="NCBI Taxonomy" id="88374"/>
    <lineage>
        <taxon>Bacteria</taxon>
        <taxon>Bacillati</taxon>
        <taxon>Actinomycetota</taxon>
        <taxon>Actinomycetes</taxon>
        <taxon>Micrococcales</taxon>
        <taxon>Microbacteriaceae</taxon>
        <taxon>Agromyces</taxon>
    </lineage>
</organism>
<dbReference type="Proteomes" id="UP001144396">
    <property type="component" value="Unassembled WGS sequence"/>
</dbReference>
<evidence type="ECO:0000313" key="2">
    <source>
        <dbReference type="Proteomes" id="UP001144396"/>
    </source>
</evidence>
<reference evidence="1" key="1">
    <citation type="submission" date="2022-12" db="EMBL/GenBank/DDBJ databases">
        <title>Reference genome sequencing for broad-spectrum identification of bacterial and archaeal isolates by mass spectrometry.</title>
        <authorList>
            <person name="Sekiguchi Y."/>
            <person name="Tourlousse D.M."/>
        </authorList>
    </citation>
    <scope>NUCLEOTIDE SEQUENCE</scope>
    <source>
        <strain evidence="1">14</strain>
    </source>
</reference>
<keyword evidence="2" id="KW-1185">Reference proteome</keyword>
<dbReference type="EMBL" id="BSDP01000001">
    <property type="protein sequence ID" value="GLI28915.1"/>
    <property type="molecule type" value="Genomic_DNA"/>
</dbReference>
<gene>
    <name evidence="1" type="ORF">ARHIZOSPH14_31570</name>
</gene>
<evidence type="ECO:0000313" key="1">
    <source>
        <dbReference type="EMBL" id="GLI28915.1"/>
    </source>
</evidence>
<protein>
    <submittedName>
        <fullName evidence="1">Uncharacterized protein</fullName>
    </submittedName>
</protein>
<dbReference type="RefSeq" id="WP_281886687.1">
    <property type="nucleotide sequence ID" value="NZ_BSDP01000001.1"/>
</dbReference>
<comment type="caution">
    <text evidence="1">The sequence shown here is derived from an EMBL/GenBank/DDBJ whole genome shotgun (WGS) entry which is preliminary data.</text>
</comment>
<dbReference type="AlphaFoldDB" id="A0A9W6CZ33"/>
<sequence>MALTAPLRPSRVSAGEARERADALRARIADMQSTRLEGRAIPTLPALHDLLPGGVLREGGAYGVEGSTSLVMAMLAGASGAGSWVAVVGVPGFGAEAARLAGLDLDRLVLVPAPGRHWLAVVAALVDVIPVVAVRPPEAVGATDASRLGARLRQRRAALVVDGTWPQSEVQLRVAESRWTGLGDGHGRLAAREAVVTASGRGGFGRASTARLLLPGVAAAAERVDEGGATDALPGAEAPAAPLRRVAG</sequence>
<accession>A0A9W6CZ33</accession>
<name>A0A9W6CZ33_9MICO</name>
<proteinExistence type="predicted"/>